<keyword evidence="2" id="KW-1185">Reference proteome</keyword>
<organism evidence="1 2">
    <name type="scientific">Arsukibacterium indicum</name>
    <dbReference type="NCBI Taxonomy" id="2848612"/>
    <lineage>
        <taxon>Bacteria</taxon>
        <taxon>Pseudomonadati</taxon>
        <taxon>Pseudomonadota</taxon>
        <taxon>Gammaproteobacteria</taxon>
        <taxon>Chromatiales</taxon>
        <taxon>Chromatiaceae</taxon>
        <taxon>Arsukibacterium</taxon>
    </lineage>
</organism>
<sequence length="147" mass="16668">MADQLPVIYGRSNTRAISLIIQAKTVCWWSHIGSPTPGRTVLEAVGGIGVVETPWHDFLNRYDQVITGWIYCRDLAEAYRFMYDKKGALYDKKAIKGILIGRAWDDLAAWHCSELIGGATHIWPLAGISQIWPKHLLKLTHDIKRIK</sequence>
<dbReference type="EMBL" id="JAHRID010000001">
    <property type="protein sequence ID" value="MBV2127912.1"/>
    <property type="molecule type" value="Genomic_DNA"/>
</dbReference>
<accession>A0ABS6MGI2</accession>
<comment type="caution">
    <text evidence="1">The sequence shown here is derived from an EMBL/GenBank/DDBJ whole genome shotgun (WGS) entry which is preliminary data.</text>
</comment>
<evidence type="ECO:0000313" key="2">
    <source>
        <dbReference type="Proteomes" id="UP000704611"/>
    </source>
</evidence>
<dbReference type="Proteomes" id="UP000704611">
    <property type="component" value="Unassembled WGS sequence"/>
</dbReference>
<reference evidence="1 2" key="1">
    <citation type="submission" date="2021-06" db="EMBL/GenBank/DDBJ databases">
        <title>Rheinheimera indica sp. nov., isolated from deep-sea sediment.</title>
        <authorList>
            <person name="Wang Z."/>
            <person name="Zhang X.-Y."/>
        </authorList>
    </citation>
    <scope>NUCLEOTIDE SEQUENCE [LARGE SCALE GENOMIC DNA]</scope>
    <source>
        <strain evidence="1 2">SM2107</strain>
    </source>
</reference>
<protein>
    <recommendedName>
        <fullName evidence="3">ASCH domain-containing protein</fullName>
    </recommendedName>
</protein>
<gene>
    <name evidence="1" type="ORF">KQY15_02215</name>
</gene>
<dbReference type="RefSeq" id="WP_217666799.1">
    <property type="nucleotide sequence ID" value="NZ_JAHRID010000001.1"/>
</dbReference>
<evidence type="ECO:0008006" key="3">
    <source>
        <dbReference type="Google" id="ProtNLM"/>
    </source>
</evidence>
<name>A0ABS6MGI2_9GAMM</name>
<evidence type="ECO:0000313" key="1">
    <source>
        <dbReference type="EMBL" id="MBV2127912.1"/>
    </source>
</evidence>
<proteinExistence type="predicted"/>